<evidence type="ECO:0000256" key="1">
    <source>
        <dbReference type="ARBA" id="ARBA00005417"/>
    </source>
</evidence>
<evidence type="ECO:0000259" key="5">
    <source>
        <dbReference type="PROSITE" id="PS50893"/>
    </source>
</evidence>
<dbReference type="Gene3D" id="3.40.50.300">
    <property type="entry name" value="P-loop containing nucleotide triphosphate hydrolases"/>
    <property type="match status" value="1"/>
</dbReference>
<dbReference type="PANTHER" id="PTHR43335">
    <property type="entry name" value="ABC TRANSPORTER, ATP-BINDING PROTEIN"/>
    <property type="match status" value="1"/>
</dbReference>
<evidence type="ECO:0000256" key="2">
    <source>
        <dbReference type="ARBA" id="ARBA00022448"/>
    </source>
</evidence>
<proteinExistence type="inferred from homology"/>
<sequence>MTLTYPCLPNLAPMLNELAIRTCGLTKQFDRHIAVNDVDLQVQAGEVYGLIGPNGAGKTTLIRMLAAAEEPTKGEIYINGDRLVGDRDNSTLKQRLGYLPDDFPLYDDLTVWDYLDYFARLYKLKEPRRSQRLREVLELVQLSQKRRSLIATLSRGMKQRLSLARTIIHEPIVLLLDEPVSGLDPIARRQFREIIKVLQEAGMTILISSHVLSDLAELCTSVGIMELGFLVESTTLSQLYQRLARQQIFLTTLGEIERLTAELNNHALVAGWEVLPGGQRVQIDFTGNQEDCADLLRSLIAAGVPLSEFHCTQEDLETIFLKLGHQQAS</sequence>
<accession>A0AB37UEG3</accession>
<dbReference type="InterPro" id="IPR003593">
    <property type="entry name" value="AAA+_ATPase"/>
</dbReference>
<keyword evidence="3" id="KW-0547">Nucleotide-binding</keyword>
<name>A0AB37UEG3_9CYAN</name>
<dbReference type="CDD" id="cd03230">
    <property type="entry name" value="ABC_DR_subfamily_A"/>
    <property type="match status" value="1"/>
</dbReference>
<evidence type="ECO:0000256" key="4">
    <source>
        <dbReference type="ARBA" id="ARBA00022840"/>
    </source>
</evidence>
<dbReference type="PANTHER" id="PTHR43335:SF3">
    <property type="entry name" value="ABC TRANSPORTER"/>
    <property type="match status" value="1"/>
</dbReference>
<dbReference type="AlphaFoldDB" id="A0AB37UEG3"/>
<dbReference type="GO" id="GO:0016887">
    <property type="term" value="F:ATP hydrolysis activity"/>
    <property type="evidence" value="ECO:0007669"/>
    <property type="project" value="InterPro"/>
</dbReference>
<dbReference type="InterPro" id="IPR027417">
    <property type="entry name" value="P-loop_NTPase"/>
</dbReference>
<evidence type="ECO:0000256" key="3">
    <source>
        <dbReference type="ARBA" id="ARBA00022741"/>
    </source>
</evidence>
<protein>
    <submittedName>
        <fullName evidence="6">ABC transporter</fullName>
    </submittedName>
</protein>
<dbReference type="Proteomes" id="UP000282574">
    <property type="component" value="Unassembled WGS sequence"/>
</dbReference>
<keyword evidence="7" id="KW-1185">Reference proteome</keyword>
<feature type="domain" description="ABC transporter" evidence="5">
    <location>
        <begin position="20"/>
        <end position="252"/>
    </location>
</feature>
<organism evidence="6 7">
    <name type="scientific">Chroococcidiopsis cubana SAG 39.79</name>
    <dbReference type="NCBI Taxonomy" id="388085"/>
    <lineage>
        <taxon>Bacteria</taxon>
        <taxon>Bacillati</taxon>
        <taxon>Cyanobacteriota</taxon>
        <taxon>Cyanophyceae</taxon>
        <taxon>Chroococcidiopsidales</taxon>
        <taxon>Chroococcidiopsidaceae</taxon>
        <taxon>Chroococcidiopsis</taxon>
    </lineage>
</organism>
<evidence type="ECO:0000313" key="6">
    <source>
        <dbReference type="EMBL" id="RUT08689.1"/>
    </source>
</evidence>
<dbReference type="PROSITE" id="PS50893">
    <property type="entry name" value="ABC_TRANSPORTER_2"/>
    <property type="match status" value="1"/>
</dbReference>
<dbReference type="SUPFAM" id="SSF52540">
    <property type="entry name" value="P-loop containing nucleoside triphosphate hydrolases"/>
    <property type="match status" value="1"/>
</dbReference>
<dbReference type="EMBL" id="RSCK01000053">
    <property type="protein sequence ID" value="RUT08689.1"/>
    <property type="molecule type" value="Genomic_DNA"/>
</dbReference>
<dbReference type="SMART" id="SM00382">
    <property type="entry name" value="AAA"/>
    <property type="match status" value="1"/>
</dbReference>
<comment type="similarity">
    <text evidence="1">Belongs to the ABC transporter superfamily.</text>
</comment>
<gene>
    <name evidence="6" type="ORF">DSM107010_47600</name>
</gene>
<keyword evidence="4" id="KW-0067">ATP-binding</keyword>
<dbReference type="Pfam" id="PF00005">
    <property type="entry name" value="ABC_tran"/>
    <property type="match status" value="1"/>
</dbReference>
<reference evidence="6 7" key="1">
    <citation type="journal article" date="2019" name="Genome Biol. Evol.">
        <title>Day and night: Metabolic profiles and evolutionary relationships of six axenic non-marine cyanobacteria.</title>
        <authorList>
            <person name="Will S.E."/>
            <person name="Henke P."/>
            <person name="Boedeker C."/>
            <person name="Huang S."/>
            <person name="Brinkmann H."/>
            <person name="Rohde M."/>
            <person name="Jarek M."/>
            <person name="Friedl T."/>
            <person name="Seufert S."/>
            <person name="Schumacher M."/>
            <person name="Overmann J."/>
            <person name="Neumann-Schaal M."/>
            <person name="Petersen J."/>
        </authorList>
    </citation>
    <scope>NUCLEOTIDE SEQUENCE [LARGE SCALE GENOMIC DNA]</scope>
    <source>
        <strain evidence="6 7">SAG 39.79</strain>
    </source>
</reference>
<dbReference type="GO" id="GO:0005524">
    <property type="term" value="F:ATP binding"/>
    <property type="evidence" value="ECO:0007669"/>
    <property type="project" value="UniProtKB-KW"/>
</dbReference>
<keyword evidence="2" id="KW-0813">Transport</keyword>
<comment type="caution">
    <text evidence="6">The sequence shown here is derived from an EMBL/GenBank/DDBJ whole genome shotgun (WGS) entry which is preliminary data.</text>
</comment>
<dbReference type="InterPro" id="IPR003439">
    <property type="entry name" value="ABC_transporter-like_ATP-bd"/>
</dbReference>
<evidence type="ECO:0000313" key="7">
    <source>
        <dbReference type="Proteomes" id="UP000282574"/>
    </source>
</evidence>